<keyword evidence="1" id="KW-0812">Transmembrane</keyword>
<evidence type="ECO:0000313" key="3">
    <source>
        <dbReference type="Proteomes" id="UP000177091"/>
    </source>
</evidence>
<dbReference type="EMBL" id="MGFK01000018">
    <property type="protein sequence ID" value="OGM04182.1"/>
    <property type="molecule type" value="Genomic_DNA"/>
</dbReference>
<keyword evidence="1" id="KW-0472">Membrane</keyword>
<dbReference type="InterPro" id="IPR019734">
    <property type="entry name" value="TPR_rpt"/>
</dbReference>
<organism evidence="2 3">
    <name type="scientific">Candidatus Woesebacteria bacterium GWA1_42_12</name>
    <dbReference type="NCBI Taxonomy" id="1802472"/>
    <lineage>
        <taxon>Bacteria</taxon>
        <taxon>Candidatus Woeseibacteriota</taxon>
    </lineage>
</organism>
<comment type="caution">
    <text evidence="2">The sequence shown here is derived from an EMBL/GenBank/DDBJ whole genome shotgun (WGS) entry which is preliminary data.</text>
</comment>
<dbReference type="SUPFAM" id="SSF48452">
    <property type="entry name" value="TPR-like"/>
    <property type="match status" value="1"/>
</dbReference>
<dbReference type="InterPro" id="IPR011990">
    <property type="entry name" value="TPR-like_helical_dom_sf"/>
</dbReference>
<dbReference type="Proteomes" id="UP000177091">
    <property type="component" value="Unassembled WGS sequence"/>
</dbReference>
<sequence>MLKKLSYIAIFILILLLSEFIFIFNSQKMKIISTYAIFQAQKEVNIQNVQKAVNFFTWAAEINIKSLAKSYPGLIPENYAIKVTIPQTNLELKDNLTSYINNINLSAIFNSEEGYLARVFYNLATISAKNKEDNLAQPFFQTAVYLNPELSHFHVALANYYLLKGNKEKAIEAIDYCFKFKNPQEHCIDYQNFSLAQNAPEEIGFLDKELDKYYESR</sequence>
<evidence type="ECO:0000313" key="2">
    <source>
        <dbReference type="EMBL" id="OGM04182.1"/>
    </source>
</evidence>
<evidence type="ECO:0000256" key="1">
    <source>
        <dbReference type="SAM" id="Phobius"/>
    </source>
</evidence>
<reference evidence="2 3" key="1">
    <citation type="journal article" date="2016" name="Nat. Commun.">
        <title>Thousands of microbial genomes shed light on interconnected biogeochemical processes in an aquifer system.</title>
        <authorList>
            <person name="Anantharaman K."/>
            <person name="Brown C.T."/>
            <person name="Hug L.A."/>
            <person name="Sharon I."/>
            <person name="Castelle C.J."/>
            <person name="Probst A.J."/>
            <person name="Thomas B.C."/>
            <person name="Singh A."/>
            <person name="Wilkins M.J."/>
            <person name="Karaoz U."/>
            <person name="Brodie E.L."/>
            <person name="Williams K.H."/>
            <person name="Hubbard S.S."/>
            <person name="Banfield J.F."/>
        </authorList>
    </citation>
    <scope>NUCLEOTIDE SEQUENCE [LARGE SCALE GENOMIC DNA]</scope>
</reference>
<accession>A0A1F7WMX4</accession>
<protein>
    <submittedName>
        <fullName evidence="2">Uncharacterized protein</fullName>
    </submittedName>
</protein>
<keyword evidence="1" id="KW-1133">Transmembrane helix</keyword>
<dbReference type="AlphaFoldDB" id="A0A1F7WMX4"/>
<gene>
    <name evidence="2" type="ORF">A2112_00240</name>
</gene>
<dbReference type="Gene3D" id="1.25.40.10">
    <property type="entry name" value="Tetratricopeptide repeat domain"/>
    <property type="match status" value="1"/>
</dbReference>
<name>A0A1F7WMX4_9BACT</name>
<proteinExistence type="predicted"/>
<feature type="transmembrane region" description="Helical" evidence="1">
    <location>
        <begin position="6"/>
        <end position="24"/>
    </location>
</feature>
<dbReference type="Pfam" id="PF13181">
    <property type="entry name" value="TPR_8"/>
    <property type="match status" value="1"/>
</dbReference>